<dbReference type="Proteomes" id="UP000182448">
    <property type="component" value="Unassembled WGS sequence"/>
</dbReference>
<dbReference type="EMBL" id="JAAXPM010000008">
    <property type="protein sequence ID" value="NKY67216.1"/>
    <property type="molecule type" value="Genomic_DNA"/>
</dbReference>
<dbReference type="EMBL" id="FMAW01000010">
    <property type="protein sequence ID" value="SCC00712.1"/>
    <property type="molecule type" value="Genomic_DNA"/>
</dbReference>
<evidence type="ECO:0000313" key="1">
    <source>
        <dbReference type="EMBL" id="NKY67216.1"/>
    </source>
</evidence>
<dbReference type="GeneID" id="72424347"/>
<proteinExistence type="predicted"/>
<evidence type="ECO:0000313" key="2">
    <source>
        <dbReference type="EMBL" id="SCC00712.1"/>
    </source>
</evidence>
<sequence>MAALNRKHAEFSDNEALAEQEKLNREFKRATRSLPRQEVTQADLAAMIKHNEW</sequence>
<accession>A0A4Y4G5P8</accession>
<comment type="caution">
    <text evidence="1">The sequence shown here is derived from an EMBL/GenBank/DDBJ whole genome shotgun (WGS) entry which is preliminary data.</text>
</comment>
<evidence type="ECO:0000313" key="4">
    <source>
        <dbReference type="Proteomes" id="UP000585749"/>
    </source>
</evidence>
<protein>
    <submittedName>
        <fullName evidence="1">Uncharacterized protein</fullName>
    </submittedName>
</protein>
<reference evidence="1 4" key="2">
    <citation type="submission" date="2020-04" db="EMBL/GenBank/DDBJ databases">
        <title>MicrobeNet Type strains.</title>
        <authorList>
            <person name="Nicholson A.C."/>
        </authorList>
    </citation>
    <scope>NUCLEOTIDE SEQUENCE [LARGE SCALE GENOMIC DNA]</scope>
    <source>
        <strain evidence="1 4">CCUG 33494</strain>
    </source>
</reference>
<dbReference type="AlphaFoldDB" id="A0A4Y4G5P8"/>
<keyword evidence="3" id="KW-1185">Reference proteome</keyword>
<organism evidence="1 4">
    <name type="scientific">Weissella hellenica</name>
    <dbReference type="NCBI Taxonomy" id="46256"/>
    <lineage>
        <taxon>Bacteria</taxon>
        <taxon>Bacillati</taxon>
        <taxon>Bacillota</taxon>
        <taxon>Bacilli</taxon>
        <taxon>Lactobacillales</taxon>
        <taxon>Lactobacillaceae</taxon>
        <taxon>Weissella</taxon>
    </lineage>
</organism>
<name>A0A4Y4G5P8_WEIHE</name>
<dbReference type="Proteomes" id="UP000585749">
    <property type="component" value="Unassembled WGS sequence"/>
</dbReference>
<evidence type="ECO:0000313" key="3">
    <source>
        <dbReference type="Proteomes" id="UP000182448"/>
    </source>
</evidence>
<dbReference type="RefSeq" id="WP_168388711.1">
    <property type="nucleotide sequence ID" value="NZ_FMAW01000010.1"/>
</dbReference>
<reference evidence="2 3" key="1">
    <citation type="submission" date="2016-08" db="EMBL/GenBank/DDBJ databases">
        <authorList>
            <person name="Varghese N."/>
            <person name="Submissions Spin"/>
        </authorList>
    </citation>
    <scope>NUCLEOTIDE SEQUENCE [LARGE SCALE GENOMIC DNA]</scope>
    <source>
        <strain evidence="2 3">R-53116</strain>
    </source>
</reference>
<gene>
    <name evidence="2" type="ORF">GA0061075_11057</name>
    <name evidence="1" type="ORF">HF960_06000</name>
</gene>